<evidence type="ECO:0000256" key="3">
    <source>
        <dbReference type="ARBA" id="ARBA00011245"/>
    </source>
</evidence>
<evidence type="ECO:0000256" key="8">
    <source>
        <dbReference type="ARBA" id="ARBA00022801"/>
    </source>
</evidence>
<dbReference type="GO" id="GO:0043137">
    <property type="term" value="P:DNA replication, removal of RNA primer"/>
    <property type="evidence" value="ECO:0007669"/>
    <property type="project" value="TreeGrafter"/>
</dbReference>
<feature type="binding site" evidence="10">
    <location>
        <position position="21"/>
    </location>
    <ligand>
        <name>Mg(2+)</name>
        <dbReference type="ChEBI" id="CHEBI:18420"/>
        <label>2</label>
    </ligand>
</feature>
<proteinExistence type="inferred from homology"/>
<sequence length="169" mass="18304">MSDETNAPEPAPVRHITIAFDGGCLGNPGPGGYAAILINDRTGREKIVKGGEPETTNNRMELWAAIEGLNALRPGAIVHMIGDSQYVIKGITEWLPRWKAQGWRGAGGKAVANADLWRGLDAAVERHESVAWTWVKGHAGHVLNERVDRIANGEASRNGLGCKRYRADC</sequence>
<dbReference type="GO" id="GO:0005737">
    <property type="term" value="C:cytoplasm"/>
    <property type="evidence" value="ECO:0007669"/>
    <property type="project" value="UniProtKB-SubCell"/>
</dbReference>
<evidence type="ECO:0000313" key="12">
    <source>
        <dbReference type="EMBL" id="AWN38727.1"/>
    </source>
</evidence>
<evidence type="ECO:0000259" key="11">
    <source>
        <dbReference type="PROSITE" id="PS50879"/>
    </source>
</evidence>
<dbReference type="Gene3D" id="3.30.420.10">
    <property type="entry name" value="Ribonuclease H-like superfamily/Ribonuclease H"/>
    <property type="match status" value="1"/>
</dbReference>
<comment type="cofactor">
    <cofactor evidence="10">
        <name>Mg(2+)</name>
        <dbReference type="ChEBI" id="CHEBI:18420"/>
    </cofactor>
    <text evidence="10">Binds 1 Mg(2+) ion per subunit. May bind a second metal ion at a regulatory site, or after substrate binding.</text>
</comment>
<evidence type="ECO:0000256" key="1">
    <source>
        <dbReference type="ARBA" id="ARBA00000077"/>
    </source>
</evidence>
<dbReference type="SUPFAM" id="SSF53098">
    <property type="entry name" value="Ribonuclease H-like"/>
    <property type="match status" value="1"/>
</dbReference>
<dbReference type="InterPro" id="IPR012337">
    <property type="entry name" value="RNaseH-like_sf"/>
</dbReference>
<dbReference type="PROSITE" id="PS50879">
    <property type="entry name" value="RNASE_H_1"/>
    <property type="match status" value="1"/>
</dbReference>
<comment type="catalytic activity">
    <reaction evidence="1 10">
        <text>Endonucleolytic cleavage to 5'-phosphomonoester.</text>
        <dbReference type="EC" id="3.1.26.4"/>
    </reaction>
</comment>
<dbReference type="HAMAP" id="MF_00042">
    <property type="entry name" value="RNase_H"/>
    <property type="match status" value="1"/>
</dbReference>
<dbReference type="OrthoDB" id="7845843at2"/>
<dbReference type="InterPro" id="IPR050092">
    <property type="entry name" value="RNase_H"/>
</dbReference>
<dbReference type="InterPro" id="IPR002156">
    <property type="entry name" value="RNaseH_domain"/>
</dbReference>
<keyword evidence="5 10" id="KW-0540">Nuclease</keyword>
<comment type="function">
    <text evidence="10">Endonuclease that specifically degrades the RNA of RNA-DNA hybrids.</text>
</comment>
<feature type="binding site" evidence="10">
    <location>
        <position position="148"/>
    </location>
    <ligand>
        <name>Mg(2+)</name>
        <dbReference type="ChEBI" id="CHEBI:18420"/>
        <label>2</label>
    </ligand>
</feature>
<evidence type="ECO:0000256" key="4">
    <source>
        <dbReference type="ARBA" id="ARBA00012180"/>
    </source>
</evidence>
<evidence type="ECO:0000256" key="7">
    <source>
        <dbReference type="ARBA" id="ARBA00022759"/>
    </source>
</evidence>
<feature type="domain" description="RNase H type-1" evidence="11">
    <location>
        <begin position="12"/>
        <end position="156"/>
    </location>
</feature>
<dbReference type="GO" id="GO:0000287">
    <property type="term" value="F:magnesium ion binding"/>
    <property type="evidence" value="ECO:0007669"/>
    <property type="project" value="UniProtKB-UniRule"/>
</dbReference>
<gene>
    <name evidence="10" type="primary">rnhA</name>
    <name evidence="12" type="ORF">DK427_25860</name>
</gene>
<dbReference type="Proteomes" id="UP000246058">
    <property type="component" value="Chromosome"/>
</dbReference>
<dbReference type="GO" id="GO:0003676">
    <property type="term" value="F:nucleic acid binding"/>
    <property type="evidence" value="ECO:0007669"/>
    <property type="project" value="InterPro"/>
</dbReference>
<keyword evidence="7 10" id="KW-0255">Endonuclease</keyword>
<evidence type="ECO:0000256" key="9">
    <source>
        <dbReference type="ARBA" id="ARBA00022842"/>
    </source>
</evidence>
<evidence type="ECO:0000256" key="6">
    <source>
        <dbReference type="ARBA" id="ARBA00022723"/>
    </source>
</evidence>
<dbReference type="KEGG" id="meti:DK427_25860"/>
<comment type="subunit">
    <text evidence="3 10">Monomer.</text>
</comment>
<evidence type="ECO:0000313" key="13">
    <source>
        <dbReference type="Proteomes" id="UP000246058"/>
    </source>
</evidence>
<keyword evidence="9 10" id="KW-0460">Magnesium</keyword>
<feature type="binding site" evidence="10">
    <location>
        <position position="21"/>
    </location>
    <ligand>
        <name>Mg(2+)</name>
        <dbReference type="ChEBI" id="CHEBI:18420"/>
        <label>1</label>
    </ligand>
</feature>
<dbReference type="InterPro" id="IPR022892">
    <property type="entry name" value="RNaseHI"/>
</dbReference>
<organism evidence="12 13">
    <name type="scientific">Methylobacterium radiodurans</name>
    <dbReference type="NCBI Taxonomy" id="2202828"/>
    <lineage>
        <taxon>Bacteria</taxon>
        <taxon>Pseudomonadati</taxon>
        <taxon>Pseudomonadota</taxon>
        <taxon>Alphaproteobacteria</taxon>
        <taxon>Hyphomicrobiales</taxon>
        <taxon>Methylobacteriaceae</taxon>
        <taxon>Methylobacterium</taxon>
    </lineage>
</organism>
<evidence type="ECO:0000256" key="2">
    <source>
        <dbReference type="ARBA" id="ARBA00005300"/>
    </source>
</evidence>
<dbReference type="NCBIfam" id="NF001236">
    <property type="entry name" value="PRK00203.1"/>
    <property type="match status" value="1"/>
</dbReference>
<name>A0A2U8VY79_9HYPH</name>
<feature type="binding site" evidence="10">
    <location>
        <position position="61"/>
    </location>
    <ligand>
        <name>Mg(2+)</name>
        <dbReference type="ChEBI" id="CHEBI:18420"/>
        <label>1</label>
    </ligand>
</feature>
<comment type="subcellular location">
    <subcellularLocation>
        <location evidence="10">Cytoplasm</location>
    </subcellularLocation>
</comment>
<keyword evidence="13" id="KW-1185">Reference proteome</keyword>
<evidence type="ECO:0000256" key="10">
    <source>
        <dbReference type="HAMAP-Rule" id="MF_00042"/>
    </source>
</evidence>
<keyword evidence="10" id="KW-0963">Cytoplasm</keyword>
<reference evidence="12 13" key="1">
    <citation type="submission" date="2018-05" db="EMBL/GenBank/DDBJ databases">
        <title>Complete Genome Sequence of Methylobacterium sp. 17Sr1-43.</title>
        <authorList>
            <person name="Srinivasan S."/>
        </authorList>
    </citation>
    <scope>NUCLEOTIDE SEQUENCE [LARGE SCALE GENOMIC DNA]</scope>
    <source>
        <strain evidence="12 13">17Sr1-43</strain>
    </source>
</reference>
<accession>A0A2U8VY79</accession>
<keyword evidence="6 10" id="KW-0479">Metal-binding</keyword>
<comment type="similarity">
    <text evidence="2 10">Belongs to the RNase H family.</text>
</comment>
<keyword evidence="8 10" id="KW-0378">Hydrolase</keyword>
<dbReference type="InterPro" id="IPR036397">
    <property type="entry name" value="RNaseH_sf"/>
</dbReference>
<dbReference type="CDD" id="cd09278">
    <property type="entry name" value="RNase_HI_prokaryote_like"/>
    <property type="match status" value="1"/>
</dbReference>
<dbReference type="EMBL" id="CP029551">
    <property type="protein sequence ID" value="AWN38727.1"/>
    <property type="molecule type" value="Genomic_DNA"/>
</dbReference>
<dbReference type="GO" id="GO:0004523">
    <property type="term" value="F:RNA-DNA hybrid ribonuclease activity"/>
    <property type="evidence" value="ECO:0007669"/>
    <property type="project" value="UniProtKB-UniRule"/>
</dbReference>
<dbReference type="PANTHER" id="PTHR10642:SF26">
    <property type="entry name" value="RIBONUCLEASE H1"/>
    <property type="match status" value="1"/>
</dbReference>
<dbReference type="Pfam" id="PF00075">
    <property type="entry name" value="RNase_H"/>
    <property type="match status" value="1"/>
</dbReference>
<protein>
    <recommendedName>
        <fullName evidence="4 10">Ribonuclease H</fullName>
        <shortName evidence="10">RNase H</shortName>
        <ecNumber evidence="4 10">3.1.26.4</ecNumber>
    </recommendedName>
</protein>
<dbReference type="AlphaFoldDB" id="A0A2U8VY79"/>
<dbReference type="RefSeq" id="WP_109953882.1">
    <property type="nucleotide sequence ID" value="NZ_CP029551.1"/>
</dbReference>
<dbReference type="PANTHER" id="PTHR10642">
    <property type="entry name" value="RIBONUCLEASE H1"/>
    <property type="match status" value="1"/>
</dbReference>
<dbReference type="EC" id="3.1.26.4" evidence="4 10"/>
<evidence type="ECO:0000256" key="5">
    <source>
        <dbReference type="ARBA" id="ARBA00022722"/>
    </source>
</evidence>
<feature type="binding site" evidence="10">
    <location>
        <position position="83"/>
    </location>
    <ligand>
        <name>Mg(2+)</name>
        <dbReference type="ChEBI" id="CHEBI:18420"/>
        <label>1</label>
    </ligand>
</feature>